<reference evidence="2" key="1">
    <citation type="submission" date="2021-06" db="EMBL/GenBank/DDBJ databases">
        <authorList>
            <person name="Hodson N. C."/>
            <person name="Mongue J. A."/>
            <person name="Jaron S. K."/>
        </authorList>
    </citation>
    <scope>NUCLEOTIDE SEQUENCE</scope>
</reference>
<keyword evidence="1" id="KW-0472">Membrane</keyword>
<dbReference type="Proteomes" id="UP000708208">
    <property type="component" value="Unassembled WGS sequence"/>
</dbReference>
<comment type="caution">
    <text evidence="2">The sequence shown here is derived from an EMBL/GenBank/DDBJ whole genome shotgun (WGS) entry which is preliminary data.</text>
</comment>
<sequence length="291" mass="33432">MSLSWYVLNFVVCPDIPIIIFNELFAEDSIRDYIPEYISGRKKTRSIFKFSKQELLAIFLQPCHLVCGLTVTIASIANPDMKLLLYTALNNDYQNSLTFSFLLVFEYLILVFWTNSIYFTLELQILFFEKLTTTLDSYTKFQLKSASKNTLNTCCKKIQKISLLINLFNSSNSVIIFILKVVCATFGIVSGFFAVEYFGLNPALGVYNYSISIDMSILYAVTFEKAFHIPDKIHSFKNEILIKARRLQLSTPDQKYIERLVKSIPEGGIKVGIFKTFERISTPEFVDFLNT</sequence>
<proteinExistence type="predicted"/>
<feature type="transmembrane region" description="Helical" evidence="1">
    <location>
        <begin position="97"/>
        <end position="121"/>
    </location>
</feature>
<dbReference type="EMBL" id="CAJVCH010323389">
    <property type="protein sequence ID" value="CAG7786703.1"/>
    <property type="molecule type" value="Genomic_DNA"/>
</dbReference>
<accession>A0A8J2P9J7</accession>
<feature type="transmembrane region" description="Helical" evidence="1">
    <location>
        <begin position="55"/>
        <end position="77"/>
    </location>
</feature>
<evidence type="ECO:0000313" key="2">
    <source>
        <dbReference type="EMBL" id="CAG7786703.1"/>
    </source>
</evidence>
<evidence type="ECO:0000256" key="1">
    <source>
        <dbReference type="SAM" id="Phobius"/>
    </source>
</evidence>
<gene>
    <name evidence="2" type="ORF">AFUS01_LOCUS25259</name>
</gene>
<organism evidence="2 3">
    <name type="scientific">Allacma fusca</name>
    <dbReference type="NCBI Taxonomy" id="39272"/>
    <lineage>
        <taxon>Eukaryota</taxon>
        <taxon>Metazoa</taxon>
        <taxon>Ecdysozoa</taxon>
        <taxon>Arthropoda</taxon>
        <taxon>Hexapoda</taxon>
        <taxon>Collembola</taxon>
        <taxon>Symphypleona</taxon>
        <taxon>Sminthuridae</taxon>
        <taxon>Allacma</taxon>
    </lineage>
</organism>
<dbReference type="AlphaFoldDB" id="A0A8J2P9J7"/>
<protein>
    <submittedName>
        <fullName evidence="2">Uncharacterized protein</fullName>
    </submittedName>
</protein>
<name>A0A8J2P9J7_9HEXA</name>
<keyword evidence="1" id="KW-1133">Transmembrane helix</keyword>
<keyword evidence="3" id="KW-1185">Reference proteome</keyword>
<evidence type="ECO:0000313" key="3">
    <source>
        <dbReference type="Proteomes" id="UP000708208"/>
    </source>
</evidence>
<feature type="transmembrane region" description="Helical" evidence="1">
    <location>
        <begin position="174"/>
        <end position="195"/>
    </location>
</feature>
<keyword evidence="1" id="KW-0812">Transmembrane</keyword>